<keyword evidence="3" id="KW-1185">Reference proteome</keyword>
<keyword evidence="1" id="KW-0812">Transmembrane</keyword>
<evidence type="ECO:0000313" key="2">
    <source>
        <dbReference type="EMBL" id="QCR04119.1"/>
    </source>
</evidence>
<gene>
    <name evidence="2" type="ORF">EH206_07955</name>
</gene>
<evidence type="ECO:0000256" key="1">
    <source>
        <dbReference type="SAM" id="Phobius"/>
    </source>
</evidence>
<feature type="transmembrane region" description="Helical" evidence="1">
    <location>
        <begin position="31"/>
        <end position="58"/>
    </location>
</feature>
<keyword evidence="1" id="KW-1133">Transmembrane helix</keyword>
<accession>A0ABX5UXC7</accession>
<evidence type="ECO:0000313" key="3">
    <source>
        <dbReference type="Proteomes" id="UP000303847"/>
    </source>
</evidence>
<dbReference type="EMBL" id="CP034036">
    <property type="protein sequence ID" value="QCR04119.1"/>
    <property type="molecule type" value="Genomic_DNA"/>
</dbReference>
<reference evidence="2 3" key="1">
    <citation type="submission" date="2018-11" db="EMBL/GenBank/DDBJ databases">
        <title>Genome sequences of Brenneria nigrifluens and Brenneria rubrifaciens.</title>
        <authorList>
            <person name="Poret-Peterson A.T."/>
            <person name="McClean A.E."/>
            <person name="Kluepfel D.A."/>
        </authorList>
    </citation>
    <scope>NUCLEOTIDE SEQUENCE [LARGE SCALE GENOMIC DNA]</scope>
    <source>
        <strain evidence="2 3">ATCC 13028</strain>
    </source>
</reference>
<sequence>MNDPLTVVENIDTMTVKIQSNLFGVCCAPRLFVHFFAIVDFLALNMPFSINAAIFYFYSFEYSRLK</sequence>
<organism evidence="2 3">
    <name type="scientific">Brenneria nigrifluens DSM 30175 = ATCC 13028</name>
    <dbReference type="NCBI Taxonomy" id="1121120"/>
    <lineage>
        <taxon>Bacteria</taxon>
        <taxon>Pseudomonadati</taxon>
        <taxon>Pseudomonadota</taxon>
        <taxon>Gammaproteobacteria</taxon>
        <taxon>Enterobacterales</taxon>
        <taxon>Pectobacteriaceae</taxon>
        <taxon>Brenneria</taxon>
    </lineage>
</organism>
<name>A0ABX5UXC7_9GAMM</name>
<protein>
    <submittedName>
        <fullName evidence="2">Uncharacterized protein</fullName>
    </submittedName>
</protein>
<keyword evidence="1" id="KW-0472">Membrane</keyword>
<proteinExistence type="predicted"/>
<dbReference type="RefSeq" id="WP_040343048.1">
    <property type="nucleotide sequence ID" value="NZ_CP034036.1"/>
</dbReference>
<dbReference type="Proteomes" id="UP000303847">
    <property type="component" value="Chromosome"/>
</dbReference>